<dbReference type="OrthoDB" id="9992964at2759"/>
<feature type="compositionally biased region" description="Acidic residues" evidence="1">
    <location>
        <begin position="277"/>
        <end position="286"/>
    </location>
</feature>
<gene>
    <name evidence="2" type="ORF">ACAOBT_LOCUS655</name>
</gene>
<dbReference type="EMBL" id="CAKOFQ010006655">
    <property type="protein sequence ID" value="CAH1954626.1"/>
    <property type="molecule type" value="Genomic_DNA"/>
</dbReference>
<dbReference type="AlphaFoldDB" id="A0A9P0NVR4"/>
<proteinExistence type="predicted"/>
<feature type="region of interest" description="Disordered" evidence="1">
    <location>
        <begin position="265"/>
        <end position="286"/>
    </location>
</feature>
<dbReference type="Pfam" id="PF15798">
    <property type="entry name" value="PRAS"/>
    <property type="match status" value="1"/>
</dbReference>
<dbReference type="GO" id="GO:0032007">
    <property type="term" value="P:negative regulation of TOR signaling"/>
    <property type="evidence" value="ECO:0007669"/>
    <property type="project" value="InterPro"/>
</dbReference>
<dbReference type="PANTHER" id="PTHR21844">
    <property type="entry name" value="AKT1 SUBSTRATE 1 PROTEIN"/>
    <property type="match status" value="1"/>
</dbReference>
<dbReference type="GO" id="GO:0005737">
    <property type="term" value="C:cytoplasm"/>
    <property type="evidence" value="ECO:0007669"/>
    <property type="project" value="TreeGrafter"/>
</dbReference>
<keyword evidence="3" id="KW-1185">Reference proteome</keyword>
<protein>
    <submittedName>
        <fullName evidence="2">Uncharacterized protein</fullName>
    </submittedName>
</protein>
<reference evidence="2" key="1">
    <citation type="submission" date="2022-03" db="EMBL/GenBank/DDBJ databases">
        <authorList>
            <person name="Sayadi A."/>
        </authorList>
    </citation>
    <scope>NUCLEOTIDE SEQUENCE</scope>
</reference>
<feature type="compositionally biased region" description="Basic residues" evidence="1">
    <location>
        <begin position="237"/>
        <end position="247"/>
    </location>
</feature>
<comment type="caution">
    <text evidence="2">The sequence shown here is derived from an EMBL/GenBank/DDBJ whole genome shotgun (WGS) entry which is preliminary data.</text>
</comment>
<accession>A0A9P0NVR4</accession>
<evidence type="ECO:0000313" key="2">
    <source>
        <dbReference type="EMBL" id="CAH1954626.1"/>
    </source>
</evidence>
<feature type="region of interest" description="Disordered" evidence="1">
    <location>
        <begin position="235"/>
        <end position="254"/>
    </location>
</feature>
<organism evidence="2 3">
    <name type="scientific">Acanthoscelides obtectus</name>
    <name type="common">Bean weevil</name>
    <name type="synonym">Bruchus obtectus</name>
    <dbReference type="NCBI Taxonomy" id="200917"/>
    <lineage>
        <taxon>Eukaryota</taxon>
        <taxon>Metazoa</taxon>
        <taxon>Ecdysozoa</taxon>
        <taxon>Arthropoda</taxon>
        <taxon>Hexapoda</taxon>
        <taxon>Insecta</taxon>
        <taxon>Pterygota</taxon>
        <taxon>Neoptera</taxon>
        <taxon>Endopterygota</taxon>
        <taxon>Coleoptera</taxon>
        <taxon>Polyphaga</taxon>
        <taxon>Cucujiformia</taxon>
        <taxon>Chrysomeloidea</taxon>
        <taxon>Chrysomelidae</taxon>
        <taxon>Bruchinae</taxon>
        <taxon>Bruchini</taxon>
        <taxon>Acanthoscelides</taxon>
    </lineage>
</organism>
<evidence type="ECO:0000256" key="1">
    <source>
        <dbReference type="SAM" id="MobiDB-lite"/>
    </source>
</evidence>
<evidence type="ECO:0000313" key="3">
    <source>
        <dbReference type="Proteomes" id="UP001152888"/>
    </source>
</evidence>
<name>A0A9P0NVR4_ACAOB</name>
<dbReference type="InterPro" id="IPR026682">
    <property type="entry name" value="AKT1S1"/>
</dbReference>
<dbReference type="PANTHER" id="PTHR21844:SF2">
    <property type="entry name" value="PROLINE-RICH AKT1 SUBSTRATE 1"/>
    <property type="match status" value="1"/>
</dbReference>
<dbReference type="GO" id="GO:0048011">
    <property type="term" value="P:neurotrophin TRK receptor signaling pathway"/>
    <property type="evidence" value="ECO:0007669"/>
    <property type="project" value="InterPro"/>
</dbReference>
<sequence length="367" mass="41686">MYSCYCLNILIETLPDDCRGVSADSLKLSPEEREDSFFQQDLKQVRTLQKVYKTHPDLVLTKDVGKWVINCCANCVCETYAVHNEKGPDSVLIFANLRDTNSIERAKRQDPDYSKVFKIIISHSAVRANSRVLYSYPQCNPEAAMSNLKDYLLEYMKRETIAVEQRIKQFADEEYEKFNDLKTAALREQGFLNLFIHEMSQQQKSELQRKAIIDAVKKADEMLSVDVCSPEYGMKINSKRHSPKRQKSSPAAPASYDAEAIFEMEGSEDNRSVSGTDVEESDREDTTEGAIMMPVRQSVPKHSIAKSLPMDIPAFLTQNKCHVEDEFDDLPRQENVNIAESIKALAQSVHGDAVFGELPRPRLSNQL</sequence>
<dbReference type="Proteomes" id="UP001152888">
    <property type="component" value="Unassembled WGS sequence"/>
</dbReference>